<organism evidence="1 2">
    <name type="scientific">Edaphochlamys debaryana</name>
    <dbReference type="NCBI Taxonomy" id="47281"/>
    <lineage>
        <taxon>Eukaryota</taxon>
        <taxon>Viridiplantae</taxon>
        <taxon>Chlorophyta</taxon>
        <taxon>core chlorophytes</taxon>
        <taxon>Chlorophyceae</taxon>
        <taxon>CS clade</taxon>
        <taxon>Chlamydomonadales</taxon>
        <taxon>Chlamydomonadales incertae sedis</taxon>
        <taxon>Edaphochlamys</taxon>
    </lineage>
</organism>
<name>A0A836C5V5_9CHLO</name>
<gene>
    <name evidence="1" type="ORF">HYH03_002025</name>
</gene>
<dbReference type="Proteomes" id="UP000612055">
    <property type="component" value="Unassembled WGS sequence"/>
</dbReference>
<evidence type="ECO:0000313" key="1">
    <source>
        <dbReference type="EMBL" id="KAG2500458.1"/>
    </source>
</evidence>
<dbReference type="AlphaFoldDB" id="A0A836C5V5"/>
<accession>A0A836C5V5</accession>
<protein>
    <submittedName>
        <fullName evidence="1">Uncharacterized protein</fullName>
    </submittedName>
</protein>
<comment type="caution">
    <text evidence="1">The sequence shown here is derived from an EMBL/GenBank/DDBJ whole genome shotgun (WGS) entry which is preliminary data.</text>
</comment>
<dbReference type="OrthoDB" id="544402at2759"/>
<dbReference type="EMBL" id="JAEHOE010000004">
    <property type="protein sequence ID" value="KAG2500458.1"/>
    <property type="molecule type" value="Genomic_DNA"/>
</dbReference>
<keyword evidence="2" id="KW-1185">Reference proteome</keyword>
<reference evidence="1" key="1">
    <citation type="journal article" date="2020" name="bioRxiv">
        <title>Comparative genomics of Chlamydomonas.</title>
        <authorList>
            <person name="Craig R.J."/>
            <person name="Hasan A.R."/>
            <person name="Ness R.W."/>
            <person name="Keightley P.D."/>
        </authorList>
    </citation>
    <scope>NUCLEOTIDE SEQUENCE</scope>
    <source>
        <strain evidence="1">CCAP 11/70</strain>
    </source>
</reference>
<proteinExistence type="predicted"/>
<sequence length="232" mass="24430">MVLLRALFPVGTPSAPASEAASTSGRAAAAASSGPISRSGLSPAMAAARAAQEARTAQRRAARQGTAAEDAFTGISKPGEQFSATLLKGAVLLITIPLGVHMLSKSMMMSLCIKGLESDRPETVALTLRRVREVVVADYLAERFEAEEGVAIMLGAFSELAPANVIKEFIAAASQLLKFKATREALLMSSLPERLERAQAAGWLPPELREAARQLYLDAHAARRMAMEGAAA</sequence>
<evidence type="ECO:0000313" key="2">
    <source>
        <dbReference type="Proteomes" id="UP000612055"/>
    </source>
</evidence>